<dbReference type="PROSITE" id="PS01124">
    <property type="entry name" value="HTH_ARAC_FAMILY_2"/>
    <property type="match status" value="1"/>
</dbReference>
<sequence>MPRPPRHILFLLCDRMNLLDITGPLEVLSQPNRIHPDAPPYHISVASLKGGLITTSAGVRLDTTAISEISLDEVDTLILPGGGAGYVPFASQAMVDWISMHAPQIRRICSTCTGAFTLAATGLLSGRRATTHWLAGEALLKLDATIRLEENALFVQDGKFWTAAGVSSGIDLALALLEADLGHQAAMQVAQRLVVFLKRPGGQSQFSTPLRIQTLDGRLADLHGWMAANLQADLSVPSLARRAGMSPRSFARHYSEKVGLSPAKAVAAMRLEAASQALAASPQPIKTIAALCGFGDEQALRRAFMRQFGVAPQAYRERFTRILA</sequence>
<dbReference type="InterPro" id="IPR052158">
    <property type="entry name" value="INH-QAR"/>
</dbReference>
<proteinExistence type="predicted"/>
<evidence type="ECO:0000313" key="4">
    <source>
        <dbReference type="EMBL" id="MDN3576866.1"/>
    </source>
</evidence>
<evidence type="ECO:0000256" key="1">
    <source>
        <dbReference type="ARBA" id="ARBA00023015"/>
    </source>
</evidence>
<dbReference type="InterPro" id="IPR018060">
    <property type="entry name" value="HTH_AraC"/>
</dbReference>
<dbReference type="Pfam" id="PF12833">
    <property type="entry name" value="HTH_18"/>
    <property type="match status" value="1"/>
</dbReference>
<dbReference type="InterPro" id="IPR029062">
    <property type="entry name" value="Class_I_gatase-like"/>
</dbReference>
<keyword evidence="1" id="KW-0805">Transcription regulation</keyword>
<dbReference type="PANTHER" id="PTHR43130:SF3">
    <property type="entry name" value="HTH-TYPE TRANSCRIPTIONAL REGULATOR RV1931C"/>
    <property type="match status" value="1"/>
</dbReference>
<evidence type="ECO:0000259" key="3">
    <source>
        <dbReference type="PROSITE" id="PS01124"/>
    </source>
</evidence>
<name>A0ABT8B5C7_9NEIS</name>
<dbReference type="SMART" id="SM00342">
    <property type="entry name" value="HTH_ARAC"/>
    <property type="match status" value="1"/>
</dbReference>
<dbReference type="SUPFAM" id="SSF52317">
    <property type="entry name" value="Class I glutamine amidotransferase-like"/>
    <property type="match status" value="1"/>
</dbReference>
<dbReference type="InterPro" id="IPR009057">
    <property type="entry name" value="Homeodomain-like_sf"/>
</dbReference>
<comment type="caution">
    <text evidence="4">The sequence shown here is derived from an EMBL/GenBank/DDBJ whole genome shotgun (WGS) entry which is preliminary data.</text>
</comment>
<gene>
    <name evidence="4" type="ORF">QWZ03_08825</name>
</gene>
<organism evidence="4 5">
    <name type="scientific">Chitinimonas viridis</name>
    <dbReference type="NCBI Taxonomy" id="664880"/>
    <lineage>
        <taxon>Bacteria</taxon>
        <taxon>Pseudomonadati</taxon>
        <taxon>Pseudomonadota</taxon>
        <taxon>Betaproteobacteria</taxon>
        <taxon>Neisseriales</taxon>
        <taxon>Chitinibacteraceae</taxon>
        <taxon>Chitinimonas</taxon>
    </lineage>
</organism>
<accession>A0ABT8B5C7</accession>
<evidence type="ECO:0000313" key="5">
    <source>
        <dbReference type="Proteomes" id="UP001180081"/>
    </source>
</evidence>
<dbReference type="InterPro" id="IPR002818">
    <property type="entry name" value="DJ-1/PfpI"/>
</dbReference>
<dbReference type="Gene3D" id="1.10.10.60">
    <property type="entry name" value="Homeodomain-like"/>
    <property type="match status" value="1"/>
</dbReference>
<dbReference type="CDD" id="cd03137">
    <property type="entry name" value="GATase1_AraC_1"/>
    <property type="match status" value="1"/>
</dbReference>
<dbReference type="SUPFAM" id="SSF46689">
    <property type="entry name" value="Homeodomain-like"/>
    <property type="match status" value="2"/>
</dbReference>
<keyword evidence="2" id="KW-0804">Transcription</keyword>
<dbReference type="RefSeq" id="WP_290332354.1">
    <property type="nucleotide sequence ID" value="NZ_JAUFPU010000008.1"/>
</dbReference>
<evidence type="ECO:0000256" key="2">
    <source>
        <dbReference type="ARBA" id="ARBA00023163"/>
    </source>
</evidence>
<dbReference type="EMBL" id="JAUFPU010000008">
    <property type="protein sequence ID" value="MDN3576866.1"/>
    <property type="molecule type" value="Genomic_DNA"/>
</dbReference>
<dbReference type="Gene3D" id="3.40.50.880">
    <property type="match status" value="1"/>
</dbReference>
<keyword evidence="5" id="KW-1185">Reference proteome</keyword>
<dbReference type="Pfam" id="PF01965">
    <property type="entry name" value="DJ-1_PfpI"/>
    <property type="match status" value="1"/>
</dbReference>
<protein>
    <submittedName>
        <fullName evidence="4">DJ-1/PfpI family protein</fullName>
    </submittedName>
</protein>
<reference evidence="4" key="2">
    <citation type="submission" date="2023-06" db="EMBL/GenBank/DDBJ databases">
        <authorList>
            <person name="Lucena T."/>
            <person name="Sun Q."/>
        </authorList>
    </citation>
    <scope>NUCLEOTIDE SEQUENCE</scope>
    <source>
        <strain evidence="4">CECT 7703</strain>
    </source>
</reference>
<feature type="domain" description="HTH araC/xylS-type" evidence="3">
    <location>
        <begin position="220"/>
        <end position="318"/>
    </location>
</feature>
<dbReference type="PANTHER" id="PTHR43130">
    <property type="entry name" value="ARAC-FAMILY TRANSCRIPTIONAL REGULATOR"/>
    <property type="match status" value="1"/>
</dbReference>
<dbReference type="Proteomes" id="UP001180081">
    <property type="component" value="Unassembled WGS sequence"/>
</dbReference>
<reference evidence="4" key="1">
    <citation type="journal article" date="2014" name="Int. J. Syst. Evol. Microbiol.">
        <title>Complete genome of a new Firmicutes species belonging to the dominant human colonic microbiota ('Ruminococcus bicirculans') reveals two chromosomes and a selective capacity to utilize plant glucans.</title>
        <authorList>
            <consortium name="NISC Comparative Sequencing Program"/>
            <person name="Wegmann U."/>
            <person name="Louis P."/>
            <person name="Goesmann A."/>
            <person name="Henrissat B."/>
            <person name="Duncan S.H."/>
            <person name="Flint H.J."/>
        </authorList>
    </citation>
    <scope>NUCLEOTIDE SEQUENCE</scope>
    <source>
        <strain evidence="4">CECT 7703</strain>
    </source>
</reference>